<dbReference type="InParanoid" id="A0A804MD22"/>
<feature type="region of interest" description="Disordered" evidence="1">
    <location>
        <begin position="39"/>
        <end position="62"/>
    </location>
</feature>
<evidence type="ECO:0000256" key="1">
    <source>
        <dbReference type="SAM" id="MobiDB-lite"/>
    </source>
</evidence>
<dbReference type="AlphaFoldDB" id="A0A804MD22"/>
<name>A0A804MD22_MAIZE</name>
<keyword evidence="3" id="KW-1185">Reference proteome</keyword>
<evidence type="ECO:0000313" key="3">
    <source>
        <dbReference type="Proteomes" id="UP000007305"/>
    </source>
</evidence>
<accession>A0A804MD22</accession>
<evidence type="ECO:0000313" key="2">
    <source>
        <dbReference type="EnsemblPlants" id="Zm00001eb076440_P001"/>
    </source>
</evidence>
<dbReference type="Gramene" id="Zm00001eb076440_T001">
    <property type="protein sequence ID" value="Zm00001eb076440_P001"/>
    <property type="gene ID" value="Zm00001eb076440"/>
</dbReference>
<reference evidence="2" key="3">
    <citation type="submission" date="2021-05" db="UniProtKB">
        <authorList>
            <consortium name="EnsemblPlants"/>
        </authorList>
    </citation>
    <scope>IDENTIFICATION</scope>
    <source>
        <strain evidence="2">cv. B73</strain>
    </source>
</reference>
<sequence>MTQQSGEMEMEHRLRMSLSKGAHTTLSFEFGEENSNVFADLKDDNGSDSGINFDYNDPDMPNNIDVDPDVSTYPDEIIAATPKSTHGTHDGIDTHESLDDDFCWLHLVPSYRATTVEAASLW</sequence>
<dbReference type="Proteomes" id="UP000007305">
    <property type="component" value="Chromosome 2"/>
</dbReference>
<organism evidence="2 3">
    <name type="scientific">Zea mays</name>
    <name type="common">Maize</name>
    <dbReference type="NCBI Taxonomy" id="4577"/>
    <lineage>
        <taxon>Eukaryota</taxon>
        <taxon>Viridiplantae</taxon>
        <taxon>Streptophyta</taxon>
        <taxon>Embryophyta</taxon>
        <taxon>Tracheophyta</taxon>
        <taxon>Spermatophyta</taxon>
        <taxon>Magnoliopsida</taxon>
        <taxon>Liliopsida</taxon>
        <taxon>Poales</taxon>
        <taxon>Poaceae</taxon>
        <taxon>PACMAD clade</taxon>
        <taxon>Panicoideae</taxon>
        <taxon>Andropogonodae</taxon>
        <taxon>Andropogoneae</taxon>
        <taxon>Tripsacinae</taxon>
        <taxon>Zea</taxon>
    </lineage>
</organism>
<reference evidence="3" key="1">
    <citation type="submission" date="2015-12" db="EMBL/GenBank/DDBJ databases">
        <title>Update maize B73 reference genome by single molecule sequencing technologies.</title>
        <authorList>
            <consortium name="Maize Genome Sequencing Project"/>
            <person name="Ware D."/>
        </authorList>
    </citation>
    <scope>NUCLEOTIDE SEQUENCE [LARGE SCALE GENOMIC DNA]</scope>
    <source>
        <strain evidence="3">cv. B73</strain>
    </source>
</reference>
<dbReference type="EnsemblPlants" id="Zm00001eb076440_T001">
    <property type="protein sequence ID" value="Zm00001eb076440_P001"/>
    <property type="gene ID" value="Zm00001eb076440"/>
</dbReference>
<proteinExistence type="predicted"/>
<protein>
    <submittedName>
        <fullName evidence="2">Uncharacterized protein</fullName>
    </submittedName>
</protein>
<reference evidence="2" key="2">
    <citation type="submission" date="2019-07" db="EMBL/GenBank/DDBJ databases">
        <authorList>
            <person name="Seetharam A."/>
            <person name="Woodhouse M."/>
            <person name="Cannon E."/>
        </authorList>
    </citation>
    <scope>NUCLEOTIDE SEQUENCE [LARGE SCALE GENOMIC DNA]</scope>
    <source>
        <strain evidence="2">cv. B73</strain>
    </source>
</reference>